<dbReference type="InterPro" id="IPR053392">
    <property type="entry name" value="Transposase_IS30-like"/>
</dbReference>
<name>A0A6N2SYD9_BIFLN</name>
<dbReference type="PROSITE" id="PS50994">
    <property type="entry name" value="INTEGRASE"/>
    <property type="match status" value="1"/>
</dbReference>
<accession>A0A6N2SYD9</accession>
<dbReference type="SUPFAM" id="SSF53098">
    <property type="entry name" value="Ribonuclease H-like"/>
    <property type="match status" value="1"/>
</dbReference>
<dbReference type="InterPro" id="IPR012337">
    <property type="entry name" value="RNaseH-like_sf"/>
</dbReference>
<dbReference type="GO" id="GO:0003676">
    <property type="term" value="F:nucleic acid binding"/>
    <property type="evidence" value="ECO:0007669"/>
    <property type="project" value="InterPro"/>
</dbReference>
<dbReference type="InterPro" id="IPR001584">
    <property type="entry name" value="Integrase_cat-core"/>
</dbReference>
<dbReference type="GO" id="GO:0015074">
    <property type="term" value="P:DNA integration"/>
    <property type="evidence" value="ECO:0007669"/>
    <property type="project" value="InterPro"/>
</dbReference>
<dbReference type="GO" id="GO:0005829">
    <property type="term" value="C:cytosol"/>
    <property type="evidence" value="ECO:0007669"/>
    <property type="project" value="TreeGrafter"/>
</dbReference>
<gene>
    <name evidence="2" type="ORF">BLLFYP82_01234</name>
</gene>
<dbReference type="PANTHER" id="PTHR10948:SF23">
    <property type="entry name" value="TRANSPOSASE INSI FOR INSERTION SEQUENCE ELEMENT IS30A-RELATED"/>
    <property type="match status" value="1"/>
</dbReference>
<organism evidence="2">
    <name type="scientific">Bifidobacterium longum</name>
    <dbReference type="NCBI Taxonomy" id="216816"/>
    <lineage>
        <taxon>Bacteria</taxon>
        <taxon>Bacillati</taxon>
        <taxon>Actinomycetota</taxon>
        <taxon>Actinomycetes</taxon>
        <taxon>Bifidobacteriales</taxon>
        <taxon>Bifidobacteriaceae</taxon>
        <taxon>Bifidobacterium</taxon>
    </lineage>
</organism>
<dbReference type="EMBL" id="CACRSV010000020">
    <property type="protein sequence ID" value="VYS98587.1"/>
    <property type="molecule type" value="Genomic_DNA"/>
</dbReference>
<feature type="domain" description="Integrase catalytic" evidence="1">
    <location>
        <begin position="52"/>
        <end position="215"/>
    </location>
</feature>
<dbReference type="GO" id="GO:0032196">
    <property type="term" value="P:transposition"/>
    <property type="evidence" value="ECO:0007669"/>
    <property type="project" value="TreeGrafter"/>
</dbReference>
<dbReference type="InterPro" id="IPR051917">
    <property type="entry name" value="Transposase-Integrase"/>
</dbReference>
<dbReference type="Gene3D" id="3.30.420.10">
    <property type="entry name" value="Ribonuclease H-like superfamily/Ribonuclease H"/>
    <property type="match status" value="1"/>
</dbReference>
<proteinExistence type="predicted"/>
<dbReference type="InterPro" id="IPR036397">
    <property type="entry name" value="RNaseH_sf"/>
</dbReference>
<dbReference type="PANTHER" id="PTHR10948">
    <property type="entry name" value="TRANSPOSASE"/>
    <property type="match status" value="1"/>
</dbReference>
<sequence>MRIGRECLCQWIYAKPRKALDLRQYLPRGRRHRTRARGRRSKGPRIPMRVPIAERPKRVGPRREFGHYESDTAVGAAPSKRCGNTQVERKSRRLFAGFIPDKSALATARAEYDIYKDIPAPARIDRTWDNGTESSCHLLVDEAPGMLTYFADPYSSYRRGGNENRNGRIRRYLPKRTCFDGLTDADLQAIVQEINDTPMKVPDWETPNEVWYREPGKLMSRTSHPKTNVAHTN</sequence>
<protein>
    <recommendedName>
        <fullName evidence="1">Integrase catalytic domain-containing protein</fullName>
    </recommendedName>
</protein>
<reference evidence="2" key="1">
    <citation type="submission" date="2019-11" db="EMBL/GenBank/DDBJ databases">
        <authorList>
            <person name="Feng L."/>
        </authorList>
    </citation>
    <scope>NUCLEOTIDE SEQUENCE</scope>
    <source>
        <strain evidence="2">BlongumLFYP82</strain>
    </source>
</reference>
<evidence type="ECO:0000313" key="2">
    <source>
        <dbReference type="EMBL" id="VYS98587.1"/>
    </source>
</evidence>
<dbReference type="NCBIfam" id="NF033563">
    <property type="entry name" value="transpos_IS30"/>
    <property type="match status" value="1"/>
</dbReference>
<evidence type="ECO:0000259" key="1">
    <source>
        <dbReference type="PROSITE" id="PS50994"/>
    </source>
</evidence>
<dbReference type="AlphaFoldDB" id="A0A6N2SYD9"/>
<dbReference type="GO" id="GO:0004803">
    <property type="term" value="F:transposase activity"/>
    <property type="evidence" value="ECO:0007669"/>
    <property type="project" value="TreeGrafter"/>
</dbReference>